<proteinExistence type="inferred from homology"/>
<evidence type="ECO:0000313" key="12">
    <source>
        <dbReference type="Proteomes" id="UP000015101"/>
    </source>
</evidence>
<dbReference type="GO" id="GO:0005525">
    <property type="term" value="F:GTP binding"/>
    <property type="evidence" value="ECO:0007669"/>
    <property type="project" value="UniProtKB-KW"/>
</dbReference>
<dbReference type="RefSeq" id="XP_009010217.1">
    <property type="nucleotide sequence ID" value="XM_009011969.1"/>
</dbReference>
<dbReference type="SMART" id="SM00253">
    <property type="entry name" value="SOCS"/>
    <property type="match status" value="1"/>
</dbReference>
<dbReference type="AlphaFoldDB" id="T1EH04"/>
<dbReference type="EMBL" id="AMQM01002549">
    <property type="status" value="NOT_ANNOTATED_CDS"/>
    <property type="molecule type" value="Genomic_DNA"/>
</dbReference>
<dbReference type="GO" id="GO:0003924">
    <property type="term" value="F:GTPase activity"/>
    <property type="evidence" value="ECO:0007669"/>
    <property type="project" value="InterPro"/>
</dbReference>
<dbReference type="Gene3D" id="1.10.750.20">
    <property type="entry name" value="SOCS box"/>
    <property type="match status" value="1"/>
</dbReference>
<reference evidence="10 12" key="2">
    <citation type="journal article" date="2013" name="Nature">
        <title>Insights into bilaterian evolution from three spiralian genomes.</title>
        <authorList>
            <person name="Simakov O."/>
            <person name="Marletaz F."/>
            <person name="Cho S.J."/>
            <person name="Edsinger-Gonzales E."/>
            <person name="Havlak P."/>
            <person name="Hellsten U."/>
            <person name="Kuo D.H."/>
            <person name="Larsson T."/>
            <person name="Lv J."/>
            <person name="Arendt D."/>
            <person name="Savage R."/>
            <person name="Osoegawa K."/>
            <person name="de Jong P."/>
            <person name="Grimwood J."/>
            <person name="Chapman J.A."/>
            <person name="Shapiro H."/>
            <person name="Aerts A."/>
            <person name="Otillar R.P."/>
            <person name="Terry A.Y."/>
            <person name="Boore J.L."/>
            <person name="Grigoriev I.V."/>
            <person name="Lindberg D.R."/>
            <person name="Seaver E.C."/>
            <person name="Weisblat D.A."/>
            <person name="Putnam N.H."/>
            <person name="Rokhsar D.S."/>
        </authorList>
    </citation>
    <scope>NUCLEOTIDE SEQUENCE</scope>
</reference>
<sequence>QGILLVYDITNRWSFDGIDRWIKEIEEHAPGVPKILIGNRCHLAYKREVSELVAEEYALRNDMSFFEVSPLCDFNVIESLTELSRVALKRNGMSQTWGPNKVRSLQELSCRTIASYTSIYGIDQLPLPPALKSHLRSYFM</sequence>
<dbReference type="OrthoDB" id="6339763at2759"/>
<keyword evidence="12" id="KW-1185">Reference proteome</keyword>
<dbReference type="InterPro" id="IPR001806">
    <property type="entry name" value="Small_GTPase"/>
</dbReference>
<comment type="similarity">
    <text evidence="2">Belongs to the small GTPase superfamily. Rab family.</text>
</comment>
<dbReference type="GO" id="GO:0035556">
    <property type="term" value="P:intracellular signal transduction"/>
    <property type="evidence" value="ECO:0007669"/>
    <property type="project" value="InterPro"/>
</dbReference>
<evidence type="ECO:0000256" key="5">
    <source>
        <dbReference type="ARBA" id="ARBA00022842"/>
    </source>
</evidence>
<keyword evidence="6" id="KW-0342">GTP-binding</keyword>
<evidence type="ECO:0000256" key="6">
    <source>
        <dbReference type="ARBA" id="ARBA00023134"/>
    </source>
</evidence>
<dbReference type="eggNOG" id="KOG0078">
    <property type="taxonomic scope" value="Eukaryota"/>
</dbReference>
<dbReference type="HOGENOM" id="CLU_041217_11_1_1"/>
<dbReference type="InterPro" id="IPR050305">
    <property type="entry name" value="Small_GTPase_Rab"/>
</dbReference>
<dbReference type="SMART" id="SM00969">
    <property type="entry name" value="SOCS_box"/>
    <property type="match status" value="1"/>
</dbReference>
<dbReference type="Gene3D" id="3.40.50.300">
    <property type="entry name" value="P-loop containing nucleotide triphosphate hydrolases"/>
    <property type="match status" value="1"/>
</dbReference>
<dbReference type="InterPro" id="IPR001496">
    <property type="entry name" value="SOCS_box"/>
</dbReference>
<evidence type="ECO:0000256" key="4">
    <source>
        <dbReference type="ARBA" id="ARBA00022741"/>
    </source>
</evidence>
<evidence type="ECO:0000256" key="3">
    <source>
        <dbReference type="ARBA" id="ARBA00022723"/>
    </source>
</evidence>
<keyword evidence="8" id="KW-0636">Prenylation</keyword>
<keyword evidence="3" id="KW-0479">Metal-binding</keyword>
<dbReference type="SUPFAM" id="SSF52540">
    <property type="entry name" value="P-loop containing nucleoside triphosphate hydrolases"/>
    <property type="match status" value="1"/>
</dbReference>
<evidence type="ECO:0000259" key="9">
    <source>
        <dbReference type="PROSITE" id="PS50225"/>
    </source>
</evidence>
<dbReference type="FunCoup" id="T1EH04">
    <property type="interactions" value="838"/>
</dbReference>
<evidence type="ECO:0000256" key="2">
    <source>
        <dbReference type="ARBA" id="ARBA00006270"/>
    </source>
</evidence>
<dbReference type="Pfam" id="PF00071">
    <property type="entry name" value="Ras"/>
    <property type="match status" value="1"/>
</dbReference>
<protein>
    <recommendedName>
        <fullName evidence="9">SOCS box domain-containing protein</fullName>
    </recommendedName>
</protein>
<dbReference type="CTD" id="20195854"/>
<dbReference type="GO" id="GO:0046872">
    <property type="term" value="F:metal ion binding"/>
    <property type="evidence" value="ECO:0007669"/>
    <property type="project" value="UniProtKB-KW"/>
</dbReference>
<reference evidence="12" key="1">
    <citation type="submission" date="2012-12" db="EMBL/GenBank/DDBJ databases">
        <authorList>
            <person name="Hellsten U."/>
            <person name="Grimwood J."/>
            <person name="Chapman J.A."/>
            <person name="Shapiro H."/>
            <person name="Aerts A."/>
            <person name="Otillar R.P."/>
            <person name="Terry A.Y."/>
            <person name="Boore J.L."/>
            <person name="Simakov O."/>
            <person name="Marletaz F."/>
            <person name="Cho S.-J."/>
            <person name="Edsinger-Gonzales E."/>
            <person name="Havlak P."/>
            <person name="Kuo D.-H."/>
            <person name="Larsson T."/>
            <person name="Lv J."/>
            <person name="Arendt D."/>
            <person name="Savage R."/>
            <person name="Osoegawa K."/>
            <person name="de Jong P."/>
            <person name="Lindberg D.R."/>
            <person name="Seaver E.C."/>
            <person name="Weisblat D.A."/>
            <person name="Putnam N.H."/>
            <person name="Grigoriev I.V."/>
            <person name="Rokhsar D.S."/>
        </authorList>
    </citation>
    <scope>NUCLEOTIDE SEQUENCE</scope>
</reference>
<name>T1EH04_HELRO</name>
<keyword evidence="7" id="KW-0449">Lipoprotein</keyword>
<dbReference type="Proteomes" id="UP000015101">
    <property type="component" value="Unassembled WGS sequence"/>
</dbReference>
<dbReference type="STRING" id="6412.T1EH04"/>
<dbReference type="KEGG" id="hro:HELRODRAFT_124204"/>
<gene>
    <name evidence="11" type="primary">20195854</name>
    <name evidence="10" type="ORF">HELRODRAFT_124204</name>
</gene>
<dbReference type="PROSITE" id="PS51421">
    <property type="entry name" value="RAS"/>
    <property type="match status" value="1"/>
</dbReference>
<accession>T1EH04</accession>
<comment type="cofactor">
    <cofactor evidence="1">
        <name>Mg(2+)</name>
        <dbReference type="ChEBI" id="CHEBI:18420"/>
    </cofactor>
</comment>
<dbReference type="PROSITE" id="PS50225">
    <property type="entry name" value="SOCS"/>
    <property type="match status" value="1"/>
</dbReference>
<keyword evidence="4" id="KW-0547">Nucleotide-binding</keyword>
<dbReference type="InParanoid" id="T1EH04"/>
<dbReference type="SMART" id="SM00175">
    <property type="entry name" value="RAB"/>
    <property type="match status" value="1"/>
</dbReference>
<evidence type="ECO:0000313" key="11">
    <source>
        <dbReference type="EnsemblMetazoa" id="HelroP124204"/>
    </source>
</evidence>
<dbReference type="SUPFAM" id="SSF158235">
    <property type="entry name" value="SOCS box-like"/>
    <property type="match status" value="1"/>
</dbReference>
<dbReference type="InterPro" id="IPR027417">
    <property type="entry name" value="P-loop_NTPase"/>
</dbReference>
<organism evidence="11 12">
    <name type="scientific">Helobdella robusta</name>
    <name type="common">Californian leech</name>
    <dbReference type="NCBI Taxonomy" id="6412"/>
    <lineage>
        <taxon>Eukaryota</taxon>
        <taxon>Metazoa</taxon>
        <taxon>Spiralia</taxon>
        <taxon>Lophotrochozoa</taxon>
        <taxon>Annelida</taxon>
        <taxon>Clitellata</taxon>
        <taxon>Hirudinea</taxon>
        <taxon>Rhynchobdellida</taxon>
        <taxon>Glossiphoniidae</taxon>
        <taxon>Helobdella</taxon>
    </lineage>
</organism>
<dbReference type="EMBL" id="KB095812">
    <property type="protein sequence ID" value="ESO11729.1"/>
    <property type="molecule type" value="Genomic_DNA"/>
</dbReference>
<dbReference type="InterPro" id="IPR036036">
    <property type="entry name" value="SOCS_box-like_dom_sf"/>
</dbReference>
<dbReference type="PROSITE" id="PS51419">
    <property type="entry name" value="RAB"/>
    <property type="match status" value="1"/>
</dbReference>
<dbReference type="Pfam" id="PF07525">
    <property type="entry name" value="SOCS_box"/>
    <property type="match status" value="1"/>
</dbReference>
<evidence type="ECO:0000256" key="8">
    <source>
        <dbReference type="ARBA" id="ARBA00023289"/>
    </source>
</evidence>
<dbReference type="OMA" id="CAHTIVN"/>
<evidence type="ECO:0000256" key="1">
    <source>
        <dbReference type="ARBA" id="ARBA00001946"/>
    </source>
</evidence>
<evidence type="ECO:0000256" key="7">
    <source>
        <dbReference type="ARBA" id="ARBA00023139"/>
    </source>
</evidence>
<reference evidence="11" key="3">
    <citation type="submission" date="2015-06" db="UniProtKB">
        <authorList>
            <consortium name="EnsemblMetazoa"/>
        </authorList>
    </citation>
    <scope>IDENTIFICATION</scope>
</reference>
<dbReference type="PANTHER" id="PTHR47980">
    <property type="entry name" value="LD44762P"/>
    <property type="match status" value="1"/>
</dbReference>
<keyword evidence="7" id="KW-0564">Palmitate</keyword>
<keyword evidence="5" id="KW-0460">Magnesium</keyword>
<dbReference type="EnsemblMetazoa" id="HelroT124204">
    <property type="protein sequence ID" value="HelroP124204"/>
    <property type="gene ID" value="HelroG124204"/>
</dbReference>
<dbReference type="GeneID" id="20195854"/>
<feature type="domain" description="SOCS box" evidence="9">
    <location>
        <begin position="92"/>
        <end position="140"/>
    </location>
</feature>
<evidence type="ECO:0000313" key="10">
    <source>
        <dbReference type="EMBL" id="ESO11729.1"/>
    </source>
</evidence>